<dbReference type="InterPro" id="IPR050259">
    <property type="entry name" value="SDR"/>
</dbReference>
<sequence>MTAESAGYADELELPSRQPLADRTCVVTGASRGIGRSIARELGRYGATVIVNYRSSEAAAHEVAESITEADGEGMGYPIRADVTDREAVAEMRDAVHDALGPIDVLVNNAGITQDRLFAEMTAEDWHRAIDVSLNGTFNCTRAFYDDIERADHGRLIAISSIIGKQGNVGQANYAAAKSGLFGFTRSLALELASSGSTANCIAPGFTRTEMVETIPDDVREDLRDDIPLDRFASVTDIAGLVRYLATEEAGYITGEVIDVNGGLDL</sequence>
<dbReference type="PRINTS" id="PR00080">
    <property type="entry name" value="SDRFAMILY"/>
</dbReference>
<dbReference type="PANTHER" id="PTHR42879">
    <property type="entry name" value="3-OXOACYL-(ACYL-CARRIER-PROTEIN) REDUCTASE"/>
    <property type="match status" value="1"/>
</dbReference>
<keyword evidence="2" id="KW-0560">Oxidoreductase</keyword>
<dbReference type="SMART" id="SM00822">
    <property type="entry name" value="PKS_KR"/>
    <property type="match status" value="1"/>
</dbReference>
<keyword evidence="5" id="KW-1185">Reference proteome</keyword>
<dbReference type="STRING" id="1202768.SAMN05216285_2618"/>
<evidence type="ECO:0000256" key="2">
    <source>
        <dbReference type="ARBA" id="ARBA00023002"/>
    </source>
</evidence>
<dbReference type="AlphaFoldDB" id="A0A1I0PIT3"/>
<dbReference type="PRINTS" id="PR00081">
    <property type="entry name" value="GDHRDH"/>
</dbReference>
<organism evidence="4 5">
    <name type="scientific">Natrinema salifodinae</name>
    <dbReference type="NCBI Taxonomy" id="1202768"/>
    <lineage>
        <taxon>Archaea</taxon>
        <taxon>Methanobacteriati</taxon>
        <taxon>Methanobacteriota</taxon>
        <taxon>Stenosarchaea group</taxon>
        <taxon>Halobacteria</taxon>
        <taxon>Halobacteriales</taxon>
        <taxon>Natrialbaceae</taxon>
        <taxon>Natrinema</taxon>
    </lineage>
</organism>
<dbReference type="RefSeq" id="WP_049991832.1">
    <property type="nucleotide sequence ID" value="NZ_FOIS01000003.1"/>
</dbReference>
<dbReference type="NCBIfam" id="NF009466">
    <property type="entry name" value="PRK12826.1-2"/>
    <property type="match status" value="1"/>
</dbReference>
<evidence type="ECO:0000313" key="5">
    <source>
        <dbReference type="Proteomes" id="UP000183275"/>
    </source>
</evidence>
<dbReference type="Pfam" id="PF13561">
    <property type="entry name" value="adh_short_C2"/>
    <property type="match status" value="1"/>
</dbReference>
<dbReference type="InterPro" id="IPR036291">
    <property type="entry name" value="NAD(P)-bd_dom_sf"/>
</dbReference>
<dbReference type="FunFam" id="3.40.50.720:FF:000173">
    <property type="entry name" value="3-oxoacyl-[acyl-carrier protein] reductase"/>
    <property type="match status" value="1"/>
</dbReference>
<reference evidence="5" key="1">
    <citation type="submission" date="2016-10" db="EMBL/GenBank/DDBJ databases">
        <authorList>
            <person name="Varghese N."/>
        </authorList>
    </citation>
    <scope>NUCLEOTIDE SEQUENCE [LARGE SCALE GENOMIC DNA]</scope>
    <source>
        <strain evidence="5">CGMCC 1.12284</strain>
    </source>
</reference>
<dbReference type="OrthoDB" id="281764at2157"/>
<dbReference type="InterPro" id="IPR020904">
    <property type="entry name" value="Sc_DH/Rdtase_CS"/>
</dbReference>
<evidence type="ECO:0000256" key="1">
    <source>
        <dbReference type="ARBA" id="ARBA00006484"/>
    </source>
</evidence>
<accession>A0A1I0PIT3</accession>
<dbReference type="GO" id="GO:0032787">
    <property type="term" value="P:monocarboxylic acid metabolic process"/>
    <property type="evidence" value="ECO:0007669"/>
    <property type="project" value="UniProtKB-ARBA"/>
</dbReference>
<dbReference type="Proteomes" id="UP000183275">
    <property type="component" value="Unassembled WGS sequence"/>
</dbReference>
<gene>
    <name evidence="4" type="ORF">SAMN05216285_2618</name>
</gene>
<dbReference type="InterPro" id="IPR002347">
    <property type="entry name" value="SDR_fam"/>
</dbReference>
<dbReference type="SUPFAM" id="SSF51735">
    <property type="entry name" value="NAD(P)-binding Rossmann-fold domains"/>
    <property type="match status" value="1"/>
</dbReference>
<feature type="domain" description="Ketoreductase" evidence="3">
    <location>
        <begin position="23"/>
        <end position="205"/>
    </location>
</feature>
<dbReference type="Gene3D" id="3.40.50.720">
    <property type="entry name" value="NAD(P)-binding Rossmann-like Domain"/>
    <property type="match status" value="1"/>
</dbReference>
<dbReference type="PROSITE" id="PS00061">
    <property type="entry name" value="ADH_SHORT"/>
    <property type="match status" value="1"/>
</dbReference>
<dbReference type="CDD" id="cd05333">
    <property type="entry name" value="BKR_SDR_c"/>
    <property type="match status" value="1"/>
</dbReference>
<evidence type="ECO:0000313" key="4">
    <source>
        <dbReference type="EMBL" id="SEW14333.1"/>
    </source>
</evidence>
<name>A0A1I0PIT3_9EURY</name>
<dbReference type="GO" id="GO:0016491">
    <property type="term" value="F:oxidoreductase activity"/>
    <property type="evidence" value="ECO:0007669"/>
    <property type="project" value="UniProtKB-KW"/>
</dbReference>
<dbReference type="eggNOG" id="arCOG01259">
    <property type="taxonomic scope" value="Archaea"/>
</dbReference>
<dbReference type="InterPro" id="IPR057326">
    <property type="entry name" value="KR_dom"/>
</dbReference>
<proteinExistence type="inferred from homology"/>
<dbReference type="EMBL" id="FOIS01000003">
    <property type="protein sequence ID" value="SEW14333.1"/>
    <property type="molecule type" value="Genomic_DNA"/>
</dbReference>
<comment type="similarity">
    <text evidence="1">Belongs to the short-chain dehydrogenases/reductases (SDR) family.</text>
</comment>
<evidence type="ECO:0000259" key="3">
    <source>
        <dbReference type="SMART" id="SM00822"/>
    </source>
</evidence>
<protein>
    <submittedName>
        <fullName evidence="4">3-oxoacyl-[acyl-carrier-protein] reductase</fullName>
    </submittedName>
</protein>
<dbReference type="PANTHER" id="PTHR42879:SF2">
    <property type="entry name" value="3-OXOACYL-[ACYL-CARRIER-PROTEIN] REDUCTASE FABG"/>
    <property type="match status" value="1"/>
</dbReference>